<dbReference type="PANTHER" id="PTHR22883:SF23">
    <property type="entry name" value="PALMITOYLTRANSFERASE ZDHHC6"/>
    <property type="match status" value="1"/>
</dbReference>
<dbReference type="PROSITE" id="PS50216">
    <property type="entry name" value="DHHC"/>
    <property type="match status" value="1"/>
</dbReference>
<evidence type="ECO:0000256" key="11">
    <source>
        <dbReference type="RuleBase" id="RU079119"/>
    </source>
</evidence>
<feature type="region of interest" description="Disordered" evidence="12">
    <location>
        <begin position="97"/>
        <end position="120"/>
    </location>
</feature>
<evidence type="ECO:0000313" key="15">
    <source>
        <dbReference type="Proteomes" id="UP000235672"/>
    </source>
</evidence>
<keyword evidence="3 11" id="KW-0812">Transmembrane</keyword>
<feature type="domain" description="Palmitoyltransferase DHHC" evidence="13">
    <location>
        <begin position="159"/>
        <end position="278"/>
    </location>
</feature>
<evidence type="ECO:0000256" key="6">
    <source>
        <dbReference type="ARBA" id="ARBA00023139"/>
    </source>
</evidence>
<dbReference type="InterPro" id="IPR039859">
    <property type="entry name" value="PFA4/ZDH16/20/ERF2-like"/>
</dbReference>
<feature type="transmembrane region" description="Helical" evidence="11">
    <location>
        <begin position="20"/>
        <end position="46"/>
    </location>
</feature>
<dbReference type="GO" id="GO:0005783">
    <property type="term" value="C:endoplasmic reticulum"/>
    <property type="evidence" value="ECO:0007669"/>
    <property type="project" value="TreeGrafter"/>
</dbReference>
<protein>
    <recommendedName>
        <fullName evidence="11">Palmitoyltransferase</fullName>
        <ecNumber evidence="11">2.3.1.225</ecNumber>
    </recommendedName>
</protein>
<feature type="compositionally biased region" description="Polar residues" evidence="12">
    <location>
        <begin position="418"/>
        <end position="428"/>
    </location>
</feature>
<organism evidence="14 15">
    <name type="scientific">Hyaloscypha hepaticicola</name>
    <dbReference type="NCBI Taxonomy" id="2082293"/>
    <lineage>
        <taxon>Eukaryota</taxon>
        <taxon>Fungi</taxon>
        <taxon>Dikarya</taxon>
        <taxon>Ascomycota</taxon>
        <taxon>Pezizomycotina</taxon>
        <taxon>Leotiomycetes</taxon>
        <taxon>Helotiales</taxon>
        <taxon>Hyaloscyphaceae</taxon>
        <taxon>Hyaloscypha</taxon>
    </lineage>
</organism>
<feature type="compositionally biased region" description="Basic residues" evidence="12">
    <location>
        <begin position="520"/>
        <end position="532"/>
    </location>
</feature>
<keyword evidence="8 11" id="KW-0012">Acyltransferase</keyword>
<dbReference type="EC" id="2.3.1.225" evidence="11"/>
<evidence type="ECO:0000256" key="3">
    <source>
        <dbReference type="ARBA" id="ARBA00022692"/>
    </source>
</evidence>
<dbReference type="GO" id="GO:0019706">
    <property type="term" value="F:protein-cysteine S-palmitoyltransferase activity"/>
    <property type="evidence" value="ECO:0007669"/>
    <property type="project" value="UniProtKB-EC"/>
</dbReference>
<dbReference type="GO" id="GO:0016020">
    <property type="term" value="C:membrane"/>
    <property type="evidence" value="ECO:0007669"/>
    <property type="project" value="UniProtKB-SubCell"/>
</dbReference>
<evidence type="ECO:0000256" key="12">
    <source>
        <dbReference type="SAM" id="MobiDB-lite"/>
    </source>
</evidence>
<comment type="similarity">
    <text evidence="9">Belongs to the DHHC palmitoyltransferase family. PFA5 subfamily.</text>
</comment>
<keyword evidence="15" id="KW-1185">Reference proteome</keyword>
<evidence type="ECO:0000256" key="2">
    <source>
        <dbReference type="ARBA" id="ARBA00022679"/>
    </source>
</evidence>
<evidence type="ECO:0000256" key="10">
    <source>
        <dbReference type="ARBA" id="ARBA00048048"/>
    </source>
</evidence>
<dbReference type="STRING" id="1745343.A0A2J6PJB8"/>
<dbReference type="Pfam" id="PF01529">
    <property type="entry name" value="DHHC"/>
    <property type="match status" value="1"/>
</dbReference>
<feature type="transmembrane region" description="Helical" evidence="11">
    <location>
        <begin position="205"/>
        <end position="229"/>
    </location>
</feature>
<dbReference type="GO" id="GO:0006612">
    <property type="term" value="P:protein targeting to membrane"/>
    <property type="evidence" value="ECO:0007669"/>
    <property type="project" value="TreeGrafter"/>
</dbReference>
<evidence type="ECO:0000256" key="8">
    <source>
        <dbReference type="ARBA" id="ARBA00023315"/>
    </source>
</evidence>
<keyword evidence="2 11" id="KW-0808">Transferase</keyword>
<dbReference type="OrthoDB" id="331948at2759"/>
<reference evidence="14 15" key="1">
    <citation type="submission" date="2016-05" db="EMBL/GenBank/DDBJ databases">
        <title>A degradative enzymes factory behind the ericoid mycorrhizal symbiosis.</title>
        <authorList>
            <consortium name="DOE Joint Genome Institute"/>
            <person name="Martino E."/>
            <person name="Morin E."/>
            <person name="Grelet G."/>
            <person name="Kuo A."/>
            <person name="Kohler A."/>
            <person name="Daghino S."/>
            <person name="Barry K."/>
            <person name="Choi C."/>
            <person name="Cichocki N."/>
            <person name="Clum A."/>
            <person name="Copeland A."/>
            <person name="Hainaut M."/>
            <person name="Haridas S."/>
            <person name="Labutti K."/>
            <person name="Lindquist E."/>
            <person name="Lipzen A."/>
            <person name="Khouja H.-R."/>
            <person name="Murat C."/>
            <person name="Ohm R."/>
            <person name="Olson A."/>
            <person name="Spatafora J."/>
            <person name="Veneault-Fourrey C."/>
            <person name="Henrissat B."/>
            <person name="Grigoriev I."/>
            <person name="Martin F."/>
            <person name="Perotto S."/>
        </authorList>
    </citation>
    <scope>NUCLEOTIDE SEQUENCE [LARGE SCALE GENOMIC DNA]</scope>
    <source>
        <strain evidence="14 15">UAMH 7357</strain>
    </source>
</reference>
<gene>
    <name evidence="14" type="ORF">NA56DRAFT_664908</name>
</gene>
<accession>A0A2J6PJB8</accession>
<feature type="compositionally biased region" description="Polar residues" evidence="12">
    <location>
        <begin position="545"/>
        <end position="555"/>
    </location>
</feature>
<evidence type="ECO:0000256" key="1">
    <source>
        <dbReference type="ARBA" id="ARBA00004141"/>
    </source>
</evidence>
<evidence type="ECO:0000256" key="4">
    <source>
        <dbReference type="ARBA" id="ARBA00022989"/>
    </source>
</evidence>
<comment type="catalytic activity">
    <reaction evidence="10 11">
        <text>L-cysteinyl-[protein] + hexadecanoyl-CoA = S-hexadecanoyl-L-cysteinyl-[protein] + CoA</text>
        <dbReference type="Rhea" id="RHEA:36683"/>
        <dbReference type="Rhea" id="RHEA-COMP:10131"/>
        <dbReference type="Rhea" id="RHEA-COMP:11032"/>
        <dbReference type="ChEBI" id="CHEBI:29950"/>
        <dbReference type="ChEBI" id="CHEBI:57287"/>
        <dbReference type="ChEBI" id="CHEBI:57379"/>
        <dbReference type="ChEBI" id="CHEBI:74151"/>
        <dbReference type="EC" id="2.3.1.225"/>
    </reaction>
</comment>
<keyword evidence="6" id="KW-0564">Palmitate</keyword>
<feature type="transmembrane region" description="Helical" evidence="11">
    <location>
        <begin position="58"/>
        <end position="80"/>
    </location>
</feature>
<name>A0A2J6PJB8_9HELO</name>
<evidence type="ECO:0000259" key="13">
    <source>
        <dbReference type="Pfam" id="PF01529"/>
    </source>
</evidence>
<evidence type="ECO:0000256" key="7">
    <source>
        <dbReference type="ARBA" id="ARBA00023288"/>
    </source>
</evidence>
<proteinExistence type="inferred from homology"/>
<dbReference type="AlphaFoldDB" id="A0A2J6PJB8"/>
<dbReference type="InterPro" id="IPR001594">
    <property type="entry name" value="Palmitoyltrfase_DHHC"/>
</dbReference>
<evidence type="ECO:0000256" key="9">
    <source>
        <dbReference type="ARBA" id="ARBA00038298"/>
    </source>
</evidence>
<dbReference type="Proteomes" id="UP000235672">
    <property type="component" value="Unassembled WGS sequence"/>
</dbReference>
<evidence type="ECO:0000313" key="14">
    <source>
        <dbReference type="EMBL" id="PMD14141.1"/>
    </source>
</evidence>
<feature type="compositionally biased region" description="Basic and acidic residues" evidence="12">
    <location>
        <begin position="533"/>
        <end position="544"/>
    </location>
</feature>
<keyword evidence="7" id="KW-0449">Lipoprotein</keyword>
<dbReference type="EMBL" id="KZ613524">
    <property type="protein sequence ID" value="PMD14141.1"/>
    <property type="molecule type" value="Genomic_DNA"/>
</dbReference>
<feature type="region of interest" description="Disordered" evidence="12">
    <location>
        <begin position="341"/>
        <end position="436"/>
    </location>
</feature>
<keyword evidence="4 11" id="KW-1133">Transmembrane helix</keyword>
<evidence type="ECO:0000256" key="5">
    <source>
        <dbReference type="ARBA" id="ARBA00023136"/>
    </source>
</evidence>
<dbReference type="GO" id="GO:0005794">
    <property type="term" value="C:Golgi apparatus"/>
    <property type="evidence" value="ECO:0007669"/>
    <property type="project" value="TreeGrafter"/>
</dbReference>
<feature type="region of interest" description="Disordered" evidence="12">
    <location>
        <begin position="510"/>
        <end position="570"/>
    </location>
</feature>
<sequence length="570" mass="63135">MQNKVELNRIAVNLWTARIVPIILAGVVGYATYVVVALLCVNYLLIKHNDHAAAISILVIYFVLFMLMAVCFFRLVYITIFEPPYVPLGPRALRERTKDRAESQASSDKSGIGGAEYNTGASMNLETSGIVVGSDNDPDSPGLELFYTKDVFVCDMDGKPKWCTQCANWKPDRAHHSKDCGRCIRKMDHFCPWVGGAVGENNFKFFIQFTGYTALYCIHVLVVTAIYVAKQRKAVDETLNPQFAVVLGLATFFGLFTFGMTVTSIDLAMDNYTQVEKIGAKYAVHILAVLKPPRIEMVRSDAAVPQYYKEITYPLDAGMPPSSDYYQPADMPRTKIFSHARLSEPNTNPPPPTSEDIGNISAAPMQGAEGSHPNRGSLKTNEIPAAVDPRQESLDESSGRGLENGASMQEVPRPAESTARTGDRQNATARERLSERDLQATRTFAILQMLQTGENPWDLGSRILNFKTVMGSNLLDWFLPIQRSPCCNHEDGESQFALGPAVELLKSSVGFIPPREPGTLHRRRRKRTRRRTRSEDAPDLDVKTSDSNAIATQPNPSIPLQDFNDSSTSS</sequence>
<comment type="domain">
    <text evidence="11">The DHHC domain is required for palmitoyltransferase activity.</text>
</comment>
<comment type="subcellular location">
    <subcellularLocation>
        <location evidence="1">Membrane</location>
        <topology evidence="1">Multi-pass membrane protein</topology>
    </subcellularLocation>
</comment>
<dbReference type="PANTHER" id="PTHR22883">
    <property type="entry name" value="ZINC FINGER DHHC DOMAIN CONTAINING PROTEIN"/>
    <property type="match status" value="1"/>
</dbReference>
<keyword evidence="5 11" id="KW-0472">Membrane</keyword>
<feature type="transmembrane region" description="Helical" evidence="11">
    <location>
        <begin position="241"/>
        <end position="262"/>
    </location>
</feature>